<evidence type="ECO:0000313" key="1">
    <source>
        <dbReference type="EMBL" id="GAX29061.1"/>
    </source>
</evidence>
<name>A0A1Z5KSU2_FISSO</name>
<protein>
    <submittedName>
        <fullName evidence="1">Uncharacterized protein</fullName>
    </submittedName>
</protein>
<reference evidence="1 2" key="1">
    <citation type="journal article" date="2015" name="Plant Cell">
        <title>Oil accumulation by the oleaginous diatom Fistulifera solaris as revealed by the genome and transcriptome.</title>
        <authorList>
            <person name="Tanaka T."/>
            <person name="Maeda Y."/>
            <person name="Veluchamy A."/>
            <person name="Tanaka M."/>
            <person name="Abida H."/>
            <person name="Marechal E."/>
            <person name="Bowler C."/>
            <person name="Muto M."/>
            <person name="Sunaga Y."/>
            <person name="Tanaka M."/>
            <person name="Yoshino T."/>
            <person name="Taniguchi T."/>
            <person name="Fukuda Y."/>
            <person name="Nemoto M."/>
            <person name="Matsumoto M."/>
            <person name="Wong P.S."/>
            <person name="Aburatani S."/>
            <person name="Fujibuchi W."/>
        </authorList>
    </citation>
    <scope>NUCLEOTIDE SEQUENCE [LARGE SCALE GENOMIC DNA]</scope>
    <source>
        <strain evidence="1 2">JPCC DA0580</strain>
    </source>
</reference>
<accession>A0A1Z5KSU2</accession>
<keyword evidence="2" id="KW-1185">Reference proteome</keyword>
<dbReference type="Proteomes" id="UP000198406">
    <property type="component" value="Unassembled WGS sequence"/>
</dbReference>
<dbReference type="InParanoid" id="A0A1Z5KSU2"/>
<dbReference type="AlphaFoldDB" id="A0A1Z5KSU2"/>
<comment type="caution">
    <text evidence="1">The sequence shown here is derived from an EMBL/GenBank/DDBJ whole genome shotgun (WGS) entry which is preliminary data.</text>
</comment>
<dbReference type="OrthoDB" id="37387at2759"/>
<organism evidence="1 2">
    <name type="scientific">Fistulifera solaris</name>
    <name type="common">Oleaginous diatom</name>
    <dbReference type="NCBI Taxonomy" id="1519565"/>
    <lineage>
        <taxon>Eukaryota</taxon>
        <taxon>Sar</taxon>
        <taxon>Stramenopiles</taxon>
        <taxon>Ochrophyta</taxon>
        <taxon>Bacillariophyta</taxon>
        <taxon>Bacillariophyceae</taxon>
        <taxon>Bacillariophycidae</taxon>
        <taxon>Naviculales</taxon>
        <taxon>Naviculaceae</taxon>
        <taxon>Fistulifera</taxon>
    </lineage>
</organism>
<evidence type="ECO:0000313" key="2">
    <source>
        <dbReference type="Proteomes" id="UP000198406"/>
    </source>
</evidence>
<gene>
    <name evidence="1" type="ORF">FisN_7Hh347</name>
</gene>
<dbReference type="EMBL" id="BDSP01000285">
    <property type="protein sequence ID" value="GAX29061.1"/>
    <property type="molecule type" value="Genomic_DNA"/>
</dbReference>
<proteinExistence type="predicted"/>
<sequence length="316" mass="36258">MPPVLDPSQSKVDGLAFLGLSFARASEVGHPDSVTHQTAFDLNDIQDRAYEYVFSTNDDGWLVGGGEPLDSYKLPAPDSAHVEIMRIGTYRPEWGGLDREKLIAALQSGDILIPQIEVVPTAVVANGDVPPELEIRFDMDYEVGSEDEFVKSNDDLPVNWQLRFLHNQLFHKFQFPSRFCPGAHHSTILRKAEFRSSAHRDTYFQQCNKVVRQWRQQGVQPLVWDPANDTPGIQRLACQYQGQVVHEPAYQSGLYLFTDRTRITHHFAPNFLPPYNTPEKRHIIYQFLKEQWNETTLSWQPVVAKKRKLDDEPTRE</sequence>